<organism evidence="6 7">
    <name type="scientific">Paralvinella palmiformis</name>
    <dbReference type="NCBI Taxonomy" id="53620"/>
    <lineage>
        <taxon>Eukaryota</taxon>
        <taxon>Metazoa</taxon>
        <taxon>Spiralia</taxon>
        <taxon>Lophotrochozoa</taxon>
        <taxon>Annelida</taxon>
        <taxon>Polychaeta</taxon>
        <taxon>Sedentaria</taxon>
        <taxon>Canalipalpata</taxon>
        <taxon>Terebellida</taxon>
        <taxon>Terebelliformia</taxon>
        <taxon>Alvinellidae</taxon>
        <taxon>Paralvinella</taxon>
    </lineage>
</organism>
<evidence type="ECO:0000256" key="1">
    <source>
        <dbReference type="ARBA" id="ARBA00022737"/>
    </source>
</evidence>
<name>A0AAD9NBS0_9ANNE</name>
<dbReference type="FunFam" id="2.10.25.10:FF:000011">
    <property type="entry name" value="Cadherin EGF LAG seven-pass G-type receptor"/>
    <property type="match status" value="1"/>
</dbReference>
<dbReference type="Gene3D" id="2.10.25.10">
    <property type="entry name" value="Laminin"/>
    <property type="match status" value="1"/>
</dbReference>
<evidence type="ECO:0000313" key="7">
    <source>
        <dbReference type="Proteomes" id="UP001208570"/>
    </source>
</evidence>
<proteinExistence type="predicted"/>
<dbReference type="AlphaFoldDB" id="A0AAD9NBS0"/>
<evidence type="ECO:0000256" key="4">
    <source>
        <dbReference type="ARBA" id="ARBA00023292"/>
    </source>
</evidence>
<feature type="domain" description="Laminin EGF-like" evidence="5">
    <location>
        <begin position="6"/>
        <end position="60"/>
    </location>
</feature>
<keyword evidence="1" id="KW-0677">Repeat</keyword>
<dbReference type="EMBL" id="JAODUP010000063">
    <property type="protein sequence ID" value="KAK2164467.1"/>
    <property type="molecule type" value="Genomic_DNA"/>
</dbReference>
<keyword evidence="3" id="KW-0325">Glycoprotein</keyword>
<gene>
    <name evidence="6" type="ORF">LSH36_63g07035</name>
</gene>
<evidence type="ECO:0000313" key="6">
    <source>
        <dbReference type="EMBL" id="KAK2164467.1"/>
    </source>
</evidence>
<dbReference type="Pfam" id="PF00053">
    <property type="entry name" value="EGF_laminin"/>
    <property type="match status" value="1"/>
</dbReference>
<sequence>MDCRACNCDTGGSLRPHCEQSYGHCACRPHITQPRCDTPEVGYYVPYPDWITLQPEKGDCAILGDTLSRDGNVYVTCKGRMDVTFKELDWIRQAEVTW</sequence>
<evidence type="ECO:0000256" key="2">
    <source>
        <dbReference type="ARBA" id="ARBA00023157"/>
    </source>
</evidence>
<keyword evidence="4" id="KW-0424">Laminin EGF-like domain</keyword>
<comment type="caution">
    <text evidence="6">The sequence shown here is derived from an EMBL/GenBank/DDBJ whole genome shotgun (WGS) entry which is preliminary data.</text>
</comment>
<dbReference type="SMART" id="SM00180">
    <property type="entry name" value="EGF_Lam"/>
    <property type="match status" value="1"/>
</dbReference>
<reference evidence="6" key="1">
    <citation type="journal article" date="2023" name="Mol. Biol. Evol.">
        <title>Third-Generation Sequencing Reveals the Adaptive Role of the Epigenome in Three Deep-Sea Polychaetes.</title>
        <authorList>
            <person name="Perez M."/>
            <person name="Aroh O."/>
            <person name="Sun Y."/>
            <person name="Lan Y."/>
            <person name="Juniper S.K."/>
            <person name="Young C.R."/>
            <person name="Angers B."/>
            <person name="Qian P.Y."/>
        </authorList>
    </citation>
    <scope>NUCLEOTIDE SEQUENCE</scope>
    <source>
        <strain evidence="6">P08H-3</strain>
    </source>
</reference>
<evidence type="ECO:0000259" key="5">
    <source>
        <dbReference type="SMART" id="SM00180"/>
    </source>
</evidence>
<keyword evidence="2" id="KW-1015">Disulfide bond</keyword>
<dbReference type="InterPro" id="IPR002049">
    <property type="entry name" value="LE_dom"/>
</dbReference>
<dbReference type="CDD" id="cd00055">
    <property type="entry name" value="EGF_Lam"/>
    <property type="match status" value="1"/>
</dbReference>
<dbReference type="SUPFAM" id="SSF57196">
    <property type="entry name" value="EGF/Laminin"/>
    <property type="match status" value="1"/>
</dbReference>
<protein>
    <recommendedName>
        <fullName evidence="5">Laminin EGF-like domain-containing protein</fullName>
    </recommendedName>
</protein>
<dbReference type="Proteomes" id="UP001208570">
    <property type="component" value="Unassembled WGS sequence"/>
</dbReference>
<evidence type="ECO:0000256" key="3">
    <source>
        <dbReference type="ARBA" id="ARBA00023180"/>
    </source>
</evidence>
<keyword evidence="7" id="KW-1185">Reference proteome</keyword>
<accession>A0AAD9NBS0</accession>